<accession>A0ABR2W259</accession>
<sequence>MELFHSRIHHLHTLWGDLGYYATKPNDPNTSIPRWVEEKFQPALLELDKLVSNEVKQRAILKAEVEDLETAVEEKCHSLGRNVDLYLPQHISVSSKSLYGTYLELKTLCKSLDDELAQQKQVFDRAMLTLRRLTKELFEMDKLPNPKPNDLSQSTVDFVKYSARDITQLKEVRIMEFNSAATDLHQVWQTIKFTPSDEIEQALVDRFTSLDEKYSNVAVGLDPIKLEWYLPHRTPLVLSGECVEAMKQKQLRYNGILIERQERRESLLKKIARLYKELEIPHFKHKTFQDGYEDQALEEIEKEHERLRETLMVNLDQLIEDYKVRLTEFWEKCEVSQEVQNLATLRIMQGVDKEERADIIREELIQLEDLYNKCHPIFSAMKERRELIQKMIDFEKTASDPRRLFRSSFQLNQEEKWRKTAYPNLLNFEEKLINAILNYELEENKPFVHNDQRYMDVLEQEIAERPVNLTVFGFGNGTPVKARTVSYSGTPTRGTPGTINRPTSPSRPTMTPRRSTSAVPRTTARSVSRTSNIDERRSSVSSNDSGDSVHTPLQMPNPIEYSHRPTLISTSNTATGPHTPRTRLKSGSASTLPKYRKLSSPPPPLPTTPIRLLGNTDRKTIRKPAVATLFGDMVNPPTSPTTPTAPRAGTPRTRKASLLSRDQ</sequence>
<feature type="compositionally biased region" description="Low complexity" evidence="1">
    <location>
        <begin position="641"/>
        <end position="651"/>
    </location>
</feature>
<dbReference type="Proteomes" id="UP001479436">
    <property type="component" value="Unassembled WGS sequence"/>
</dbReference>
<evidence type="ECO:0000313" key="3">
    <source>
        <dbReference type="Proteomes" id="UP001479436"/>
    </source>
</evidence>
<dbReference type="InterPro" id="IPR007145">
    <property type="entry name" value="MAP65_Ase1_PRC1"/>
</dbReference>
<dbReference type="EMBL" id="JASJQH010007133">
    <property type="protein sequence ID" value="KAK9717572.1"/>
    <property type="molecule type" value="Genomic_DNA"/>
</dbReference>
<dbReference type="Pfam" id="PF03999">
    <property type="entry name" value="MAP65_ASE1"/>
    <property type="match status" value="1"/>
</dbReference>
<feature type="compositionally biased region" description="Polar residues" evidence="1">
    <location>
        <begin position="518"/>
        <end position="531"/>
    </location>
</feature>
<feature type="region of interest" description="Disordered" evidence="1">
    <location>
        <begin position="483"/>
        <end position="611"/>
    </location>
</feature>
<feature type="compositionally biased region" description="Low complexity" evidence="1">
    <location>
        <begin position="501"/>
        <end position="517"/>
    </location>
</feature>
<evidence type="ECO:0000313" key="2">
    <source>
        <dbReference type="EMBL" id="KAK9717572.1"/>
    </source>
</evidence>
<keyword evidence="3" id="KW-1185">Reference proteome</keyword>
<dbReference type="Gene3D" id="1.20.58.1520">
    <property type="match status" value="1"/>
</dbReference>
<gene>
    <name evidence="2" type="ORF">K7432_006079</name>
</gene>
<evidence type="ECO:0000256" key="1">
    <source>
        <dbReference type="SAM" id="MobiDB-lite"/>
    </source>
</evidence>
<comment type="caution">
    <text evidence="2">The sequence shown here is derived from an EMBL/GenBank/DDBJ whole genome shotgun (WGS) entry which is preliminary data.</text>
</comment>
<organism evidence="2 3">
    <name type="scientific">Basidiobolus ranarum</name>
    <dbReference type="NCBI Taxonomy" id="34480"/>
    <lineage>
        <taxon>Eukaryota</taxon>
        <taxon>Fungi</taxon>
        <taxon>Fungi incertae sedis</taxon>
        <taxon>Zoopagomycota</taxon>
        <taxon>Entomophthoromycotina</taxon>
        <taxon>Basidiobolomycetes</taxon>
        <taxon>Basidiobolales</taxon>
        <taxon>Basidiobolaceae</taxon>
        <taxon>Basidiobolus</taxon>
    </lineage>
</organism>
<feature type="compositionally biased region" description="Polar residues" evidence="1">
    <location>
        <begin position="485"/>
        <end position="500"/>
    </location>
</feature>
<name>A0ABR2W259_9FUNG</name>
<reference evidence="2 3" key="1">
    <citation type="submission" date="2023-04" db="EMBL/GenBank/DDBJ databases">
        <title>Genome of Basidiobolus ranarum AG-B5.</title>
        <authorList>
            <person name="Stajich J.E."/>
            <person name="Carter-House D."/>
            <person name="Gryganskyi A."/>
        </authorList>
    </citation>
    <scope>NUCLEOTIDE SEQUENCE [LARGE SCALE GENOMIC DNA]</scope>
    <source>
        <strain evidence="2 3">AG-B5</strain>
    </source>
</reference>
<feature type="region of interest" description="Disordered" evidence="1">
    <location>
        <begin position="630"/>
        <end position="663"/>
    </location>
</feature>
<dbReference type="PANTHER" id="PTHR19321:SF41">
    <property type="entry name" value="FASCETTO-RELATED"/>
    <property type="match status" value="1"/>
</dbReference>
<proteinExistence type="predicted"/>
<protein>
    <recommendedName>
        <fullName evidence="4">Microtubule associated protein</fullName>
    </recommendedName>
</protein>
<dbReference type="PANTHER" id="PTHR19321">
    <property type="entry name" value="PROTEIN REGULATOR OF CYTOKINESIS 1 PRC1-RELATED"/>
    <property type="match status" value="1"/>
</dbReference>
<evidence type="ECO:0008006" key="4">
    <source>
        <dbReference type="Google" id="ProtNLM"/>
    </source>
</evidence>
<feature type="compositionally biased region" description="Low complexity" evidence="1">
    <location>
        <begin position="539"/>
        <end position="549"/>
    </location>
</feature>
<feature type="compositionally biased region" description="Polar residues" evidence="1">
    <location>
        <begin position="567"/>
        <end position="576"/>
    </location>
</feature>